<dbReference type="OMA" id="EFQMRVV"/>
<reference evidence="10" key="1">
    <citation type="submission" date="2022-01" db="UniProtKB">
        <authorList>
            <consortium name="EnsemblMetazoa"/>
        </authorList>
    </citation>
    <scope>IDENTIFICATION</scope>
</reference>
<keyword evidence="11" id="KW-1185">Reference proteome</keyword>
<protein>
    <recommendedName>
        <fullName evidence="9">Glycosyltransferase 61 catalytic domain-containing protein</fullName>
    </recommendedName>
</protein>
<dbReference type="OrthoDB" id="529273at2759"/>
<dbReference type="PANTHER" id="PTHR20961:SF38">
    <property type="entry name" value="PROTEIN O-LINKED-MANNOSE BETA-1,4-N-ACETYLGLUCOSAMINYLTRANSFERASE 2"/>
    <property type="match status" value="1"/>
</dbReference>
<dbReference type="RefSeq" id="XP_014260113.1">
    <property type="nucleotide sequence ID" value="XM_014404627.2"/>
</dbReference>
<evidence type="ECO:0000313" key="10">
    <source>
        <dbReference type="EnsemblMetazoa" id="XP_014260123.1"/>
    </source>
</evidence>
<dbReference type="Pfam" id="PF04577">
    <property type="entry name" value="Glyco_transf_61"/>
    <property type="match status" value="1"/>
</dbReference>
<evidence type="ECO:0000256" key="2">
    <source>
        <dbReference type="ARBA" id="ARBA00022676"/>
    </source>
</evidence>
<dbReference type="KEGG" id="clec:106672864"/>
<keyword evidence="8" id="KW-0732">Signal</keyword>
<dbReference type="GO" id="GO:0016020">
    <property type="term" value="C:membrane"/>
    <property type="evidence" value="ECO:0007669"/>
    <property type="project" value="UniProtKB-SubCell"/>
</dbReference>
<evidence type="ECO:0000256" key="5">
    <source>
        <dbReference type="ARBA" id="ARBA00022989"/>
    </source>
</evidence>
<evidence type="ECO:0000256" key="8">
    <source>
        <dbReference type="SAM" id="SignalP"/>
    </source>
</evidence>
<keyword evidence="7" id="KW-0325">Glycoprotein</keyword>
<dbReference type="RefSeq" id="XP_014260123.1">
    <property type="nucleotide sequence ID" value="XM_014404637.2"/>
</dbReference>
<dbReference type="RefSeq" id="XP_014260132.1">
    <property type="nucleotide sequence ID" value="XM_014404646.2"/>
</dbReference>
<feature type="domain" description="Glycosyltransferase 61 catalytic" evidence="9">
    <location>
        <begin position="183"/>
        <end position="343"/>
    </location>
</feature>
<evidence type="ECO:0000256" key="3">
    <source>
        <dbReference type="ARBA" id="ARBA00022679"/>
    </source>
</evidence>
<comment type="subcellular location">
    <subcellularLocation>
        <location evidence="1">Membrane</location>
        <topology evidence="1">Single-pass membrane protein</topology>
    </subcellularLocation>
</comment>
<dbReference type="GO" id="GO:0016757">
    <property type="term" value="F:glycosyltransferase activity"/>
    <property type="evidence" value="ECO:0007669"/>
    <property type="project" value="UniProtKB-KW"/>
</dbReference>
<evidence type="ECO:0000259" key="9">
    <source>
        <dbReference type="Pfam" id="PF04577"/>
    </source>
</evidence>
<name>A0A8I6TKH1_CIMLE</name>
<feature type="chain" id="PRO_5036269628" description="Glycosyltransferase 61 catalytic domain-containing protein" evidence="8">
    <location>
        <begin position="29"/>
        <end position="550"/>
    </location>
</feature>
<dbReference type="Proteomes" id="UP000494040">
    <property type="component" value="Unassembled WGS sequence"/>
</dbReference>
<keyword evidence="6" id="KW-0472">Membrane</keyword>
<dbReference type="InterPro" id="IPR007657">
    <property type="entry name" value="Glycosyltransferase_61"/>
</dbReference>
<feature type="signal peptide" evidence="8">
    <location>
        <begin position="1"/>
        <end position="28"/>
    </location>
</feature>
<dbReference type="EnsemblMetazoa" id="XM_014404637.2">
    <property type="protein sequence ID" value="XP_014260123.1"/>
    <property type="gene ID" value="LOC106672864"/>
</dbReference>
<dbReference type="AlphaFoldDB" id="A0A8I6TKH1"/>
<dbReference type="EnsemblMetazoa" id="XM_014404627.2">
    <property type="protein sequence ID" value="XP_014260113.1"/>
    <property type="gene ID" value="LOC106672864"/>
</dbReference>
<dbReference type="GeneID" id="106672864"/>
<keyword evidence="4" id="KW-0812">Transmembrane</keyword>
<evidence type="ECO:0000256" key="6">
    <source>
        <dbReference type="ARBA" id="ARBA00023136"/>
    </source>
</evidence>
<evidence type="ECO:0000313" key="11">
    <source>
        <dbReference type="Proteomes" id="UP000494040"/>
    </source>
</evidence>
<evidence type="ECO:0000256" key="7">
    <source>
        <dbReference type="ARBA" id="ARBA00023180"/>
    </source>
</evidence>
<sequence length="550" mass="63187">MKIDCKYNTKSFPLVFTMLILLLYLSHSQVGEYTQKSVPKKTLSTSVWCQTSKFGNKKCSFQNLCFNKYLKFLFVLTESSILSGVKLRKDLETIKTSSVTNNSAFFLKMSIVFPSQFPSNDIEWFHDDIFALTRFKPDNIMHVIHDDLLPLHSSYKELCLGNVYECSRRFQLAFLDEHGNGPFIEWYKAYSSKSLIHFSSFEQSKTICFSKLVFAIDEDTVFYQYGYKIPHGPVHTSLSPALILDFKNYMLGHFNIKHENVPKTQVYTLLSRKFNRKLLNEAYIIEMINQLSLPSKPCVLTFDVVQNSTNEILTLISSSSLFIGMHGAGMMLSIFLPKDSSVVELFPFAIHKEYVSPLYALTKLKGLHFRYNSWTNLNKNNSVLHPEYPSKLGGVNHLPRTYQLDIINSNSVPPVFCCDNPLYLFWMYQDTIVDSSIIPVLNSSLITKYTPAFINKEKWFFPGSVRNFKIGYFETVLFASWSPPFNTYGINVSYSLLLSTPFKNVTLITNEVNVTLNFNKRLDACHGWVLCIFDGIEGVDTFSKCNDTTY</sequence>
<evidence type="ECO:0000256" key="4">
    <source>
        <dbReference type="ARBA" id="ARBA00022692"/>
    </source>
</evidence>
<dbReference type="PANTHER" id="PTHR20961">
    <property type="entry name" value="GLYCOSYLTRANSFERASE"/>
    <property type="match status" value="1"/>
</dbReference>
<keyword evidence="2" id="KW-0328">Glycosyltransferase</keyword>
<proteinExistence type="predicted"/>
<organism evidence="10 11">
    <name type="scientific">Cimex lectularius</name>
    <name type="common">Bed bug</name>
    <name type="synonym">Acanthia lectularia</name>
    <dbReference type="NCBI Taxonomy" id="79782"/>
    <lineage>
        <taxon>Eukaryota</taxon>
        <taxon>Metazoa</taxon>
        <taxon>Ecdysozoa</taxon>
        <taxon>Arthropoda</taxon>
        <taxon>Hexapoda</taxon>
        <taxon>Insecta</taxon>
        <taxon>Pterygota</taxon>
        <taxon>Neoptera</taxon>
        <taxon>Paraneoptera</taxon>
        <taxon>Hemiptera</taxon>
        <taxon>Heteroptera</taxon>
        <taxon>Panheteroptera</taxon>
        <taxon>Cimicomorpha</taxon>
        <taxon>Cimicidae</taxon>
        <taxon>Cimex</taxon>
    </lineage>
</organism>
<dbReference type="EnsemblMetazoa" id="XM_014404646.2">
    <property type="protein sequence ID" value="XP_014260132.1"/>
    <property type="gene ID" value="LOC106672864"/>
</dbReference>
<accession>A0A8I6TKH1</accession>
<dbReference type="InterPro" id="IPR049625">
    <property type="entry name" value="Glyco_transf_61_cat"/>
</dbReference>
<keyword evidence="5" id="KW-1133">Transmembrane helix</keyword>
<evidence type="ECO:0000256" key="1">
    <source>
        <dbReference type="ARBA" id="ARBA00004167"/>
    </source>
</evidence>
<keyword evidence="3" id="KW-0808">Transferase</keyword>